<dbReference type="InterPro" id="IPR011042">
    <property type="entry name" value="6-blade_b-propeller_TolB-like"/>
</dbReference>
<dbReference type="SUPFAM" id="SSF50969">
    <property type="entry name" value="YVTN repeat-like/Quinoprotein amine dehydrogenase"/>
    <property type="match status" value="1"/>
</dbReference>
<evidence type="ECO:0000313" key="4">
    <source>
        <dbReference type="Proteomes" id="UP000507470"/>
    </source>
</evidence>
<dbReference type="InterPro" id="IPR001258">
    <property type="entry name" value="NHL_repeat"/>
</dbReference>
<reference evidence="3 4" key="1">
    <citation type="submission" date="2020-06" db="EMBL/GenBank/DDBJ databases">
        <authorList>
            <person name="Li R."/>
            <person name="Bekaert M."/>
        </authorList>
    </citation>
    <scope>NUCLEOTIDE SEQUENCE [LARGE SCALE GENOMIC DNA]</scope>
    <source>
        <strain evidence="4">wild</strain>
    </source>
</reference>
<evidence type="ECO:0008006" key="5">
    <source>
        <dbReference type="Google" id="ProtNLM"/>
    </source>
</evidence>
<dbReference type="OrthoDB" id="6131306at2759"/>
<dbReference type="PROSITE" id="PS51125">
    <property type="entry name" value="NHL"/>
    <property type="match status" value="1"/>
</dbReference>
<sequence>MKHIDIIASESVKSIQELLSSDNLKETHLSLNLETGLEKFSTNFQTFGDICADSKPTAIDIVQRKNVQAQLVSSKLYTGSIDNINLNLNQTIMVSGGNTGCIYLADGRYAIASSRSGLSIVNKDGSTEFQINLNGNLFDATHYPLDNTIAVLSGFENHCHINFVCLEKRKVMKKLSLDFPVGGIVYRDGYFILCAGNKGIQMMNIRDESVTNLVSSSISRSAYITSFGDYIYYTDLDKSSVTCCDLRGKPRWTFKEESVLPVPLGITVDNEGNVYVVDNRLGKVVVISPDGQKYRQLLSEEDGITLPWCITYERTTDRMLVVNWKANAYLYTVTK</sequence>
<evidence type="ECO:0000256" key="1">
    <source>
        <dbReference type="ARBA" id="ARBA00022737"/>
    </source>
</evidence>
<dbReference type="InterPro" id="IPR011044">
    <property type="entry name" value="Quino_amine_DH_bsu"/>
</dbReference>
<accession>A0A6J8BYB1</accession>
<dbReference type="EMBL" id="CACVKT020004022">
    <property type="protein sequence ID" value="CAC5387699.1"/>
    <property type="molecule type" value="Genomic_DNA"/>
</dbReference>
<dbReference type="Gene3D" id="2.120.10.30">
    <property type="entry name" value="TolB, C-terminal domain"/>
    <property type="match status" value="1"/>
</dbReference>
<protein>
    <recommendedName>
        <fullName evidence="5">TRIM2_3</fullName>
    </recommendedName>
</protein>
<feature type="repeat" description="NHL" evidence="2">
    <location>
        <begin position="263"/>
        <end position="290"/>
    </location>
</feature>
<organism evidence="3 4">
    <name type="scientific">Mytilus coruscus</name>
    <name type="common">Sea mussel</name>
    <dbReference type="NCBI Taxonomy" id="42192"/>
    <lineage>
        <taxon>Eukaryota</taxon>
        <taxon>Metazoa</taxon>
        <taxon>Spiralia</taxon>
        <taxon>Lophotrochozoa</taxon>
        <taxon>Mollusca</taxon>
        <taxon>Bivalvia</taxon>
        <taxon>Autobranchia</taxon>
        <taxon>Pteriomorphia</taxon>
        <taxon>Mytilida</taxon>
        <taxon>Mytiloidea</taxon>
        <taxon>Mytilidae</taxon>
        <taxon>Mytilinae</taxon>
        <taxon>Mytilus</taxon>
    </lineage>
</organism>
<dbReference type="Proteomes" id="UP000507470">
    <property type="component" value="Unassembled WGS sequence"/>
</dbReference>
<gene>
    <name evidence="3" type="ORF">MCOR_22997</name>
</gene>
<dbReference type="AlphaFoldDB" id="A0A6J8BYB1"/>
<evidence type="ECO:0000256" key="2">
    <source>
        <dbReference type="PROSITE-ProRule" id="PRU00504"/>
    </source>
</evidence>
<name>A0A6J8BYB1_MYTCO</name>
<proteinExistence type="predicted"/>
<evidence type="ECO:0000313" key="3">
    <source>
        <dbReference type="EMBL" id="CAC5387699.1"/>
    </source>
</evidence>
<keyword evidence="1" id="KW-0677">Repeat</keyword>
<keyword evidence="4" id="KW-1185">Reference proteome</keyword>